<evidence type="ECO:0000313" key="2">
    <source>
        <dbReference type="EMBL" id="OBX36685.1"/>
    </source>
</evidence>
<dbReference type="EMBL" id="MAJD01000001">
    <property type="protein sequence ID" value="OBX36685.1"/>
    <property type="molecule type" value="Genomic_DNA"/>
</dbReference>
<comment type="caution">
    <text evidence="2">The sequence shown here is derived from an EMBL/GenBank/DDBJ whole genome shotgun (WGS) entry which is preliminary data.</text>
</comment>
<feature type="region of interest" description="Disordered" evidence="1">
    <location>
        <begin position="20"/>
        <end position="56"/>
    </location>
</feature>
<sequence length="189" mass="20464">MAVAIRRDGSGRAHRHRFRCDGWRCPDRPATSRREHAASEGERRSDVHGDLSSSATRAGRALRGLSRSAGGALPARASASRNRSCAWHWPDPPAPGLRGGVGEAADFHLVLGPRAYPGERFDACGTTHRACPGERAFLKGVWVNSNTGFILHPSERLGGQRLSVAGQQAEKWACIRCYLARILGPRLPA</sequence>
<gene>
    <name evidence="2" type="ORF">A8U91_01028</name>
</gene>
<dbReference type="Proteomes" id="UP000092504">
    <property type="component" value="Unassembled WGS sequence"/>
</dbReference>
<accession>A0A1B8P320</accession>
<organism evidence="2 3">
    <name type="scientific">Halomonas elongata</name>
    <dbReference type="NCBI Taxonomy" id="2746"/>
    <lineage>
        <taxon>Bacteria</taxon>
        <taxon>Pseudomonadati</taxon>
        <taxon>Pseudomonadota</taxon>
        <taxon>Gammaproteobacteria</taxon>
        <taxon>Oceanospirillales</taxon>
        <taxon>Halomonadaceae</taxon>
        <taxon>Halomonas</taxon>
    </lineage>
</organism>
<dbReference type="AlphaFoldDB" id="A0A1B8P320"/>
<feature type="compositionally biased region" description="Basic and acidic residues" evidence="1">
    <location>
        <begin position="20"/>
        <end position="49"/>
    </location>
</feature>
<name>A0A1B8P320_HALEL</name>
<proteinExistence type="predicted"/>
<evidence type="ECO:0000256" key="1">
    <source>
        <dbReference type="SAM" id="MobiDB-lite"/>
    </source>
</evidence>
<protein>
    <submittedName>
        <fullName evidence="2">Uncharacterized protein</fullName>
    </submittedName>
</protein>
<reference evidence="2 3" key="1">
    <citation type="submission" date="2016-06" db="EMBL/GenBank/DDBJ databases">
        <title>Genome sequence of halotolerant plant growth promoting strain of Halomonas elongata HEK1 isolated from salterns of Rann of Kutch, Gujarat, India.</title>
        <authorList>
            <person name="Gaba S."/>
            <person name="Singh R.N."/>
            <person name="Abrol S."/>
            <person name="Kaushik R."/>
            <person name="Saxena A.K."/>
        </authorList>
    </citation>
    <scope>NUCLEOTIDE SEQUENCE [LARGE SCALE GENOMIC DNA]</scope>
    <source>
        <strain evidence="2 3">HEK1</strain>
    </source>
</reference>
<evidence type="ECO:0000313" key="3">
    <source>
        <dbReference type="Proteomes" id="UP000092504"/>
    </source>
</evidence>